<organism evidence="2 3">
    <name type="scientific">Paramicrobacterium chengjingii</name>
    <dbReference type="NCBI Taxonomy" id="2769067"/>
    <lineage>
        <taxon>Bacteria</taxon>
        <taxon>Bacillati</taxon>
        <taxon>Actinomycetota</taxon>
        <taxon>Actinomycetes</taxon>
        <taxon>Micrococcales</taxon>
        <taxon>Microbacteriaceae</taxon>
        <taxon>Paramicrobacterium</taxon>
    </lineage>
</organism>
<keyword evidence="3" id="KW-1185">Reference proteome</keyword>
<feature type="region of interest" description="Disordered" evidence="1">
    <location>
        <begin position="61"/>
        <end position="89"/>
    </location>
</feature>
<evidence type="ECO:0000313" key="3">
    <source>
        <dbReference type="Proteomes" id="UP000662814"/>
    </source>
</evidence>
<evidence type="ECO:0000313" key="2">
    <source>
        <dbReference type="EMBL" id="QPZ37982.1"/>
    </source>
</evidence>
<name>A0ABX6YI11_9MICO</name>
<sequence>MRFQSIHLPSHRGGQVLPTLLARRRPDPLQHLRRVVRVFQLPRFPGRLHWLRTELRGRREPTPGVFPLDKPVITSTSSSSPPAAASEAILSAKPADHPFARYPVVAGTTALVLSSGAGRPLTVTAAVVEGIVLPLQGFCDRE</sequence>
<dbReference type="EMBL" id="CP061169">
    <property type="protein sequence ID" value="QPZ37982.1"/>
    <property type="molecule type" value="Genomic_DNA"/>
</dbReference>
<dbReference type="Proteomes" id="UP000662814">
    <property type="component" value="Chromosome"/>
</dbReference>
<reference evidence="2 3" key="1">
    <citation type="submission" date="2020-12" db="EMBL/GenBank/DDBJ databases">
        <title>Microbacterium sp. HY060.</title>
        <authorList>
            <person name="Zhou J."/>
        </authorList>
    </citation>
    <scope>NUCLEOTIDE SEQUENCE [LARGE SCALE GENOMIC DNA]</scope>
    <source>
        <strain evidence="2 3">HY60</strain>
    </source>
</reference>
<feature type="compositionally biased region" description="Low complexity" evidence="1">
    <location>
        <begin position="75"/>
        <end position="89"/>
    </location>
</feature>
<protein>
    <submittedName>
        <fullName evidence="2">Uncharacterized protein</fullName>
    </submittedName>
</protein>
<gene>
    <name evidence="2" type="ORF">HCR76_14415</name>
</gene>
<evidence type="ECO:0000256" key="1">
    <source>
        <dbReference type="SAM" id="MobiDB-lite"/>
    </source>
</evidence>
<accession>A0ABX6YI11</accession>
<proteinExistence type="predicted"/>
<dbReference type="RefSeq" id="WP_166987798.1">
    <property type="nucleotide sequence ID" value="NZ_CP061169.1"/>
</dbReference>